<keyword evidence="1" id="KW-1133">Transmembrane helix</keyword>
<proteinExistence type="predicted"/>
<dbReference type="AlphaFoldDB" id="A0A265N9Y1"/>
<evidence type="ECO:0000256" key="1">
    <source>
        <dbReference type="SAM" id="Phobius"/>
    </source>
</evidence>
<feature type="transmembrane region" description="Helical" evidence="1">
    <location>
        <begin position="72"/>
        <end position="95"/>
    </location>
</feature>
<comment type="caution">
    <text evidence="2">The sequence shown here is derived from an EMBL/GenBank/DDBJ whole genome shotgun (WGS) entry which is preliminary data.</text>
</comment>
<feature type="transmembrane region" description="Helical" evidence="1">
    <location>
        <begin position="134"/>
        <end position="152"/>
    </location>
</feature>
<evidence type="ECO:0000313" key="3">
    <source>
        <dbReference type="Proteomes" id="UP000216498"/>
    </source>
</evidence>
<feature type="transmembrane region" description="Helical" evidence="1">
    <location>
        <begin position="185"/>
        <end position="208"/>
    </location>
</feature>
<protein>
    <submittedName>
        <fullName evidence="2">Uncharacterized protein</fullName>
    </submittedName>
</protein>
<evidence type="ECO:0000313" key="2">
    <source>
        <dbReference type="EMBL" id="OZU88621.1"/>
    </source>
</evidence>
<gene>
    <name evidence="2" type="ORF">CIL03_09995</name>
</gene>
<feature type="transmembrane region" description="Helical" evidence="1">
    <location>
        <begin position="6"/>
        <end position="26"/>
    </location>
</feature>
<keyword evidence="3" id="KW-1185">Reference proteome</keyword>
<keyword evidence="1" id="KW-0472">Membrane</keyword>
<sequence>MATVDKIMSIGIIVISIAAGLIFFYLVSDLSRKKRKLLIEEMVAQLINFIIFIWLGKIILNVFIFIKDPLAILAYPSDSDAFSIALLFSAIVLIYKSKRKEIDVFLLIESFLSVFLVASFLYEFIQLVWNNNTYSLGNLGLFTVLLVLYLLIRDRVPVSKVIIVMLIGFSAGILLLSYIQPFATVFGYIMAPWFVSLFFIISLSTIIYQQRKKDCNGWN</sequence>
<dbReference type="EMBL" id="NPMS01000004">
    <property type="protein sequence ID" value="OZU88621.1"/>
    <property type="molecule type" value="Genomic_DNA"/>
</dbReference>
<accession>A0A265N9Y1</accession>
<organism evidence="2 3">
    <name type="scientific">Virgibacillus indicus</name>
    <dbReference type="NCBI Taxonomy" id="2024554"/>
    <lineage>
        <taxon>Bacteria</taxon>
        <taxon>Bacillati</taxon>
        <taxon>Bacillota</taxon>
        <taxon>Bacilli</taxon>
        <taxon>Bacillales</taxon>
        <taxon>Bacillaceae</taxon>
        <taxon>Virgibacillus</taxon>
    </lineage>
</organism>
<dbReference type="Proteomes" id="UP000216498">
    <property type="component" value="Unassembled WGS sequence"/>
</dbReference>
<dbReference type="RefSeq" id="WP_094885717.1">
    <property type="nucleotide sequence ID" value="NZ_NPMS01000004.1"/>
</dbReference>
<keyword evidence="1" id="KW-0812">Transmembrane</keyword>
<reference evidence="2 3" key="1">
    <citation type="submission" date="2017-08" db="EMBL/GenBank/DDBJ databases">
        <title>Virgibacillus indicus sp. nov. and Virgibacillus profoundi sp. nov, two moderately halophilic bacteria isolated from marine sediment by using the Microfluidic Streak Plate.</title>
        <authorList>
            <person name="Xu B."/>
            <person name="Hu B."/>
            <person name="Wang J."/>
            <person name="Zhu Y."/>
            <person name="Huang L."/>
            <person name="Du W."/>
            <person name="Huang Y."/>
        </authorList>
    </citation>
    <scope>NUCLEOTIDE SEQUENCE [LARGE SCALE GENOMIC DNA]</scope>
    <source>
        <strain evidence="2 3">IO3-P2-C2</strain>
    </source>
</reference>
<dbReference type="OrthoDB" id="2440835at2"/>
<name>A0A265N9Y1_9BACI</name>
<feature type="transmembrane region" description="Helical" evidence="1">
    <location>
        <begin position="102"/>
        <end position="122"/>
    </location>
</feature>
<feature type="transmembrane region" description="Helical" evidence="1">
    <location>
        <begin position="46"/>
        <end position="66"/>
    </location>
</feature>
<feature type="transmembrane region" description="Helical" evidence="1">
    <location>
        <begin position="161"/>
        <end position="179"/>
    </location>
</feature>